<protein>
    <recommendedName>
        <fullName evidence="1">BACON domain-containing protein</fullName>
    </recommendedName>
</protein>
<dbReference type="EMBL" id="LWBO01000044">
    <property type="protein sequence ID" value="OQP42497.1"/>
    <property type="molecule type" value="Genomic_DNA"/>
</dbReference>
<accession>A0ABX3NRI8</accession>
<dbReference type="CDD" id="cd14948">
    <property type="entry name" value="BACON"/>
    <property type="match status" value="1"/>
</dbReference>
<dbReference type="InterPro" id="IPR024361">
    <property type="entry name" value="BACON"/>
</dbReference>
<dbReference type="SUPFAM" id="SSF50998">
    <property type="entry name" value="Quinoprotein alcohol dehydrogenase-like"/>
    <property type="match status" value="1"/>
</dbReference>
<dbReference type="Gene3D" id="2.60.40.10">
    <property type="entry name" value="Immunoglobulins"/>
    <property type="match status" value="1"/>
</dbReference>
<evidence type="ECO:0000313" key="3">
    <source>
        <dbReference type="Proteomes" id="UP000192277"/>
    </source>
</evidence>
<proteinExistence type="predicted"/>
<dbReference type="InterPro" id="IPR011047">
    <property type="entry name" value="Quinoprotein_ADH-like_sf"/>
</dbReference>
<dbReference type="Proteomes" id="UP000192277">
    <property type="component" value="Unassembled WGS sequence"/>
</dbReference>
<organism evidence="2 3">
    <name type="scientific">Niastella koreensis</name>
    <dbReference type="NCBI Taxonomy" id="354356"/>
    <lineage>
        <taxon>Bacteria</taxon>
        <taxon>Pseudomonadati</taxon>
        <taxon>Bacteroidota</taxon>
        <taxon>Chitinophagia</taxon>
        <taxon>Chitinophagales</taxon>
        <taxon>Chitinophagaceae</taxon>
        <taxon>Niastella</taxon>
    </lineage>
</organism>
<comment type="caution">
    <text evidence="2">The sequence shown here is derived from an EMBL/GenBank/DDBJ whole genome shotgun (WGS) entry which is preliminary data.</text>
</comment>
<dbReference type="InterPro" id="IPR013783">
    <property type="entry name" value="Ig-like_fold"/>
</dbReference>
<gene>
    <name evidence="2" type="ORF">A4D02_13090</name>
</gene>
<reference evidence="2 3" key="1">
    <citation type="submission" date="2016-04" db="EMBL/GenBank/DDBJ databases">
        <authorList>
            <person name="Chen L."/>
            <person name="Zhuang W."/>
            <person name="Wang G."/>
        </authorList>
    </citation>
    <scope>NUCLEOTIDE SEQUENCE [LARGE SCALE GENOMIC DNA]</scope>
    <source>
        <strain evidence="3">GR20</strain>
    </source>
</reference>
<name>A0ABX3NRI8_9BACT</name>
<dbReference type="PANTHER" id="PTHR42754:SF1">
    <property type="entry name" value="LIPOPROTEIN"/>
    <property type="match status" value="1"/>
</dbReference>
<evidence type="ECO:0000313" key="2">
    <source>
        <dbReference type="EMBL" id="OQP42497.1"/>
    </source>
</evidence>
<sequence>MNELLYNLGAKPHIPTYMKEILLALFFFQVFISCEKEGVGTTELPYLQFYQAKISIPANVSGSADFVVQSNTDWELLVSSGSDWLQLSKSSGHGTDTIHVSVAGNVVAGQPRTAIVTAKVANASLNLKAELTIEQKAFDVELLSQKILAGKLTNYFNAITADPAGGFLCVGTNNFTGFPGIGFGDAWIVKCNNDGDTLWTRTMGNKTEDDAAKAVIPTSDGGFIVGATSFGYQRPGRSDWWIIKMQSNGDTAWTRVVGTPDYYEYLTSMVPASNGDFIVAGIKSTPVNNIQITKFDRNGNTIWDKYLDEFIGGNTRSMSVTPDGSIYVSLGTSGGDYGIVKLNANGEKIWSKVLGSNKGDDPLSIQSTADGGCIVAGTSYGSENGDVTGKNHSSYTDLWIVKLDANGNMSWNKLLGGSSNDFYSSNAGIALTPDGGYVFAAIAGVQDGDVGTNQQNGGTWLFKLNNSGQLLWSKAFASPNGNQANGLLMNSDGSFWVAGSVNSTATYPSDDHSDGWLMKFKEN</sequence>
<evidence type="ECO:0000259" key="1">
    <source>
        <dbReference type="Pfam" id="PF13004"/>
    </source>
</evidence>
<dbReference type="PANTHER" id="PTHR42754">
    <property type="entry name" value="ENDOGLUCANASE"/>
    <property type="match status" value="1"/>
</dbReference>
<keyword evidence="3" id="KW-1185">Reference proteome</keyword>
<feature type="domain" description="BACON" evidence="1">
    <location>
        <begin position="78"/>
        <end position="136"/>
    </location>
</feature>
<dbReference type="Pfam" id="PF13004">
    <property type="entry name" value="BACON"/>
    <property type="match status" value="1"/>
</dbReference>